<name>A0A378K361_9GAMM</name>
<dbReference type="EMBL" id="UGOG01000001">
    <property type="protein sequence ID" value="STX64038.1"/>
    <property type="molecule type" value="Genomic_DNA"/>
</dbReference>
<evidence type="ECO:0000313" key="3">
    <source>
        <dbReference type="Proteomes" id="UP000054985"/>
    </source>
</evidence>
<dbReference type="Proteomes" id="UP000054985">
    <property type="component" value="Unassembled WGS sequence"/>
</dbReference>
<dbReference type="OrthoDB" id="9955203at2"/>
<reference evidence="1 3" key="1">
    <citation type="submission" date="2015-11" db="EMBL/GenBank/DDBJ databases">
        <title>Genomic analysis of 38 Legionella species identifies large and diverse effector repertoires.</title>
        <authorList>
            <person name="Burstein D."/>
            <person name="Amaro F."/>
            <person name="Zusman T."/>
            <person name="Lifshitz Z."/>
            <person name="Cohen O."/>
            <person name="Gilbert J.A."/>
            <person name="Pupko T."/>
            <person name="Shuman H.A."/>
            <person name="Segal G."/>
        </authorList>
    </citation>
    <scope>NUCLEOTIDE SEQUENCE [LARGE SCALE GENOMIC DNA]</scope>
    <source>
        <strain evidence="1 3">ATCC 43877</strain>
    </source>
</reference>
<evidence type="ECO:0000313" key="1">
    <source>
        <dbReference type="EMBL" id="KTD34321.1"/>
    </source>
</evidence>
<organism evidence="2 4">
    <name type="scientific">Legionella moravica</name>
    <dbReference type="NCBI Taxonomy" id="39962"/>
    <lineage>
        <taxon>Bacteria</taxon>
        <taxon>Pseudomonadati</taxon>
        <taxon>Pseudomonadota</taxon>
        <taxon>Gammaproteobacteria</taxon>
        <taxon>Legionellales</taxon>
        <taxon>Legionellaceae</taxon>
        <taxon>Legionella</taxon>
    </lineage>
</organism>
<protein>
    <submittedName>
        <fullName evidence="2">Uncharacterized protein</fullName>
    </submittedName>
</protein>
<dbReference type="AlphaFoldDB" id="A0A378K361"/>
<sequence>MNLTPMTADSANEPLESSTVFDLYDAKAKAYNHKISGSQHELNTAQLIQQAAQVIAQNPELVMAL</sequence>
<dbReference type="Proteomes" id="UP000254040">
    <property type="component" value="Unassembled WGS sequence"/>
</dbReference>
<dbReference type="RefSeq" id="WP_028382771.1">
    <property type="nucleotide sequence ID" value="NZ_CAAAJG010000012.1"/>
</dbReference>
<keyword evidence="3" id="KW-1185">Reference proteome</keyword>
<dbReference type="EMBL" id="LNYN01000020">
    <property type="protein sequence ID" value="KTD34321.1"/>
    <property type="molecule type" value="Genomic_DNA"/>
</dbReference>
<evidence type="ECO:0000313" key="2">
    <source>
        <dbReference type="EMBL" id="STX64038.1"/>
    </source>
</evidence>
<gene>
    <name evidence="1" type="ORF">Lmor_1718</name>
    <name evidence="2" type="ORF">NCTC12239_02999</name>
</gene>
<dbReference type="STRING" id="39962.Lmor_1718"/>
<evidence type="ECO:0000313" key="4">
    <source>
        <dbReference type="Proteomes" id="UP000254040"/>
    </source>
</evidence>
<accession>A0A378K361</accession>
<reference evidence="2 4" key="2">
    <citation type="submission" date="2018-06" db="EMBL/GenBank/DDBJ databases">
        <authorList>
            <consortium name="Pathogen Informatics"/>
            <person name="Doyle S."/>
        </authorList>
    </citation>
    <scope>NUCLEOTIDE SEQUENCE [LARGE SCALE GENOMIC DNA]</scope>
    <source>
        <strain evidence="2 4">NCTC12239</strain>
    </source>
</reference>
<proteinExistence type="predicted"/>